<evidence type="ECO:0000256" key="5">
    <source>
        <dbReference type="ARBA" id="ARBA00022741"/>
    </source>
</evidence>
<evidence type="ECO:0000256" key="1">
    <source>
        <dbReference type="ARBA" id="ARBA00000085"/>
    </source>
</evidence>
<dbReference type="SUPFAM" id="SSF55874">
    <property type="entry name" value="ATPase domain of HSP90 chaperone/DNA topoisomerase II/histidine kinase"/>
    <property type="match status" value="1"/>
</dbReference>
<dbReference type="eggNOG" id="COG4191">
    <property type="taxonomic scope" value="Bacteria"/>
</dbReference>
<evidence type="ECO:0000256" key="9">
    <source>
        <dbReference type="SAM" id="MobiDB-lite"/>
    </source>
</evidence>
<dbReference type="Gene3D" id="1.10.287.130">
    <property type="match status" value="1"/>
</dbReference>
<proteinExistence type="predicted"/>
<gene>
    <name evidence="11" type="ordered locus">DaAHT2_1623</name>
</gene>
<evidence type="ECO:0000256" key="4">
    <source>
        <dbReference type="ARBA" id="ARBA00022679"/>
    </source>
</evidence>
<feature type="region of interest" description="Disordered" evidence="9">
    <location>
        <begin position="339"/>
        <end position="358"/>
    </location>
</feature>
<dbReference type="RefSeq" id="WP_013163843.1">
    <property type="nucleotide sequence ID" value="NC_014216.1"/>
</dbReference>
<organism evidence="11 12">
    <name type="scientific">Desulfurivibrio alkaliphilus (strain DSM 19089 / UNIQEM U267 / AHT2)</name>
    <dbReference type="NCBI Taxonomy" id="589865"/>
    <lineage>
        <taxon>Bacteria</taxon>
        <taxon>Pseudomonadati</taxon>
        <taxon>Thermodesulfobacteriota</taxon>
        <taxon>Desulfobulbia</taxon>
        <taxon>Desulfobulbales</taxon>
        <taxon>Desulfobulbaceae</taxon>
        <taxon>Desulfurivibrio</taxon>
    </lineage>
</organism>
<dbReference type="InterPro" id="IPR004358">
    <property type="entry name" value="Sig_transdc_His_kin-like_C"/>
</dbReference>
<dbReference type="GO" id="GO:0005524">
    <property type="term" value="F:ATP binding"/>
    <property type="evidence" value="ECO:0007669"/>
    <property type="project" value="UniProtKB-KW"/>
</dbReference>
<name>D6Z441_DESAT</name>
<evidence type="ECO:0000256" key="2">
    <source>
        <dbReference type="ARBA" id="ARBA00012438"/>
    </source>
</evidence>
<dbReference type="EC" id="2.7.13.3" evidence="2"/>
<dbReference type="Proteomes" id="UP000001508">
    <property type="component" value="Chromosome"/>
</dbReference>
<dbReference type="InterPro" id="IPR003594">
    <property type="entry name" value="HATPase_dom"/>
</dbReference>
<evidence type="ECO:0000256" key="6">
    <source>
        <dbReference type="ARBA" id="ARBA00022777"/>
    </source>
</evidence>
<dbReference type="HOGENOM" id="CLU_000445_114_39_7"/>
<feature type="domain" description="Histidine kinase" evidence="10">
    <location>
        <begin position="135"/>
        <end position="339"/>
    </location>
</feature>
<dbReference type="EMBL" id="CP001940">
    <property type="protein sequence ID" value="ADH86316.1"/>
    <property type="molecule type" value="Genomic_DNA"/>
</dbReference>
<sequence length="358" mass="38819">MTTTRSQQVDPALENLPLPVLLVDREFKLIQLNRAARILGQSGEQDQASTCHGFLRDLLEPCRVPLAECPVRAFYEGGSTYLCCHHCCQGRPVALFDGGYGLAGLLVTDHPAPLLDEQRLLHTGKMAALGSMLAHIVHNLNSTFYVTGNYLGVLRRKLAAKVGDDQEIAQPLQLLGEANRLASDMARTLLDYTRRRDSCRQVEAREAATEVLALLATALDAAGIETRLTGLENGPRLDRQALLTVLFNVTQNAIEAMPEGGRLQIEIGADHITVSDQGRGIAPAELAKVFEPYYTTSETGTGLGLYIARRMMASMGGEIELVSLPGQGTICRLHFAPAGQNDRSTAEKTSKQGGNRTT</sequence>
<keyword evidence="8" id="KW-0902">Two-component regulatory system</keyword>
<dbReference type="GO" id="GO:0004673">
    <property type="term" value="F:protein histidine kinase activity"/>
    <property type="evidence" value="ECO:0007669"/>
    <property type="project" value="UniProtKB-EC"/>
</dbReference>
<evidence type="ECO:0000313" key="11">
    <source>
        <dbReference type="EMBL" id="ADH86316.1"/>
    </source>
</evidence>
<dbReference type="OrthoDB" id="9773941at2"/>
<dbReference type="PANTHER" id="PTHR43065:SF10">
    <property type="entry name" value="PEROXIDE STRESS-ACTIVATED HISTIDINE KINASE MAK3"/>
    <property type="match status" value="1"/>
</dbReference>
<dbReference type="AlphaFoldDB" id="D6Z441"/>
<reference evidence="12" key="1">
    <citation type="submission" date="2010-02" db="EMBL/GenBank/DDBJ databases">
        <title>Complete sequence of Desulfurivibrio alkaliphilus AHT2.</title>
        <authorList>
            <consortium name="US DOE Joint Genome Institute"/>
            <person name="Pitluck S."/>
            <person name="Chertkov O."/>
            <person name="Detter J.C."/>
            <person name="Han C."/>
            <person name="Tapia R."/>
            <person name="Larimer F."/>
            <person name="Land M."/>
            <person name="Hauser L."/>
            <person name="Kyrpides N."/>
            <person name="Mikhailova N."/>
            <person name="Sorokin D.Y."/>
            <person name="Muyzer G."/>
            <person name="Woyke T."/>
        </authorList>
    </citation>
    <scope>NUCLEOTIDE SEQUENCE [LARGE SCALE GENOMIC DNA]</scope>
    <source>
        <strain evidence="12">DSM 19089 / UNIQEM U267 / AHT2</strain>
    </source>
</reference>
<dbReference type="Pfam" id="PF02518">
    <property type="entry name" value="HATPase_c"/>
    <property type="match status" value="1"/>
</dbReference>
<dbReference type="Gene3D" id="3.30.565.10">
    <property type="entry name" value="Histidine kinase-like ATPase, C-terminal domain"/>
    <property type="match status" value="1"/>
</dbReference>
<dbReference type="InterPro" id="IPR005467">
    <property type="entry name" value="His_kinase_dom"/>
</dbReference>
<dbReference type="PRINTS" id="PR00344">
    <property type="entry name" value="BCTRLSENSOR"/>
</dbReference>
<dbReference type="GO" id="GO:0000160">
    <property type="term" value="P:phosphorelay signal transduction system"/>
    <property type="evidence" value="ECO:0007669"/>
    <property type="project" value="UniProtKB-KW"/>
</dbReference>
<dbReference type="InParanoid" id="D6Z441"/>
<dbReference type="InterPro" id="IPR036890">
    <property type="entry name" value="HATPase_C_sf"/>
</dbReference>
<dbReference type="PROSITE" id="PS50109">
    <property type="entry name" value="HIS_KIN"/>
    <property type="match status" value="1"/>
</dbReference>
<accession>D6Z441</accession>
<evidence type="ECO:0000256" key="8">
    <source>
        <dbReference type="ARBA" id="ARBA00023012"/>
    </source>
</evidence>
<keyword evidence="4" id="KW-0808">Transferase</keyword>
<evidence type="ECO:0000256" key="7">
    <source>
        <dbReference type="ARBA" id="ARBA00022840"/>
    </source>
</evidence>
<evidence type="ECO:0000256" key="3">
    <source>
        <dbReference type="ARBA" id="ARBA00022553"/>
    </source>
</evidence>
<dbReference type="SMART" id="SM00387">
    <property type="entry name" value="HATPase_c"/>
    <property type="match status" value="1"/>
</dbReference>
<dbReference type="STRING" id="589865.DaAHT2_1623"/>
<dbReference type="KEGG" id="dak:DaAHT2_1623"/>
<evidence type="ECO:0000313" key="12">
    <source>
        <dbReference type="Proteomes" id="UP000001508"/>
    </source>
</evidence>
<evidence type="ECO:0000259" key="10">
    <source>
        <dbReference type="PROSITE" id="PS50109"/>
    </source>
</evidence>
<keyword evidence="12" id="KW-1185">Reference proteome</keyword>
<dbReference type="PANTHER" id="PTHR43065">
    <property type="entry name" value="SENSOR HISTIDINE KINASE"/>
    <property type="match status" value="1"/>
</dbReference>
<keyword evidence="5" id="KW-0547">Nucleotide-binding</keyword>
<keyword evidence="3" id="KW-0597">Phosphoprotein</keyword>
<keyword evidence="6 11" id="KW-0418">Kinase</keyword>
<comment type="catalytic activity">
    <reaction evidence="1">
        <text>ATP + protein L-histidine = ADP + protein N-phospho-L-histidine.</text>
        <dbReference type="EC" id="2.7.13.3"/>
    </reaction>
</comment>
<protein>
    <recommendedName>
        <fullName evidence="2">histidine kinase</fullName>
        <ecNumber evidence="2">2.7.13.3</ecNumber>
    </recommendedName>
</protein>
<keyword evidence="7" id="KW-0067">ATP-binding</keyword>